<feature type="transmembrane region" description="Helical" evidence="7">
    <location>
        <begin position="243"/>
        <end position="261"/>
    </location>
</feature>
<evidence type="ECO:0000313" key="9">
    <source>
        <dbReference type="EMBL" id="CAB4733721.1"/>
    </source>
</evidence>
<dbReference type="EMBL" id="CAEZYQ010000004">
    <property type="protein sequence ID" value="CAB4733721.1"/>
    <property type="molecule type" value="Genomic_DNA"/>
</dbReference>
<dbReference type="PANTHER" id="PTHR33885">
    <property type="entry name" value="PHAGE SHOCK PROTEIN C"/>
    <property type="match status" value="1"/>
</dbReference>
<organism evidence="9">
    <name type="scientific">freshwater metagenome</name>
    <dbReference type="NCBI Taxonomy" id="449393"/>
    <lineage>
        <taxon>unclassified sequences</taxon>
        <taxon>metagenomes</taxon>
        <taxon>ecological metagenomes</taxon>
    </lineage>
</organism>
<comment type="subcellular location">
    <subcellularLocation>
        <location evidence="1">Cell membrane</location>
        <topology evidence="1">Single-pass membrane protein</topology>
    </subcellularLocation>
</comment>
<dbReference type="InterPro" id="IPR052027">
    <property type="entry name" value="PspC"/>
</dbReference>
<feature type="compositionally biased region" description="Basic and acidic residues" evidence="6">
    <location>
        <begin position="27"/>
        <end position="45"/>
    </location>
</feature>
<feature type="domain" description="Phage shock protein PspC N-terminal" evidence="8">
    <location>
        <begin position="44"/>
        <end position="99"/>
    </location>
</feature>
<feature type="transmembrane region" description="Helical" evidence="7">
    <location>
        <begin position="116"/>
        <end position="135"/>
    </location>
</feature>
<dbReference type="PANTHER" id="PTHR33885:SF3">
    <property type="entry name" value="PHAGE SHOCK PROTEIN C"/>
    <property type="match status" value="1"/>
</dbReference>
<dbReference type="GO" id="GO:0005886">
    <property type="term" value="C:plasma membrane"/>
    <property type="evidence" value="ECO:0007669"/>
    <property type="project" value="UniProtKB-SubCell"/>
</dbReference>
<evidence type="ECO:0000256" key="3">
    <source>
        <dbReference type="ARBA" id="ARBA00022692"/>
    </source>
</evidence>
<feature type="region of interest" description="Disordered" evidence="6">
    <location>
        <begin position="168"/>
        <end position="192"/>
    </location>
</feature>
<dbReference type="Pfam" id="PF04024">
    <property type="entry name" value="PspC"/>
    <property type="match status" value="1"/>
</dbReference>
<accession>A0A6J6SFQ1</accession>
<feature type="transmembrane region" description="Helical" evidence="7">
    <location>
        <begin position="141"/>
        <end position="158"/>
    </location>
</feature>
<feature type="transmembrane region" description="Helical" evidence="7">
    <location>
        <begin position="266"/>
        <end position="283"/>
    </location>
</feature>
<sequence length="406" mass="41502">MVRGPAEVQAGAMTETPLPPAPGAEGPRSDGPRTTAEEARDLGRIRRSTTDRKVAGVAGGLGRHLDVDPLLLRVAFVVLTFFGGAGLIVYAAGWLLVPEDDGSEAAVRLEDRTRGVVLAVVGVIAGVSIVAELAGNAWGPWFPWQLVVVAVVAAVLLSRRDGGYPAPTPPVGGPAAPAGAPMGGPASAAGPAWAPPPAPVPVVRDPRRRGPLLLWTTLALVAIAEGILMSVDLSGVAIADGAYPALALGIIGAALVLGAFFGRGGGLVLVGLLVVPVLLISTLEDRIGGDPLRETPDTAASVDPEYRMGVGELVLDVTEVADLEELDGRVLDIAVQVGRIEVVVPEEGLTVEASARIGGPGEITVFGEERGGIETLVREDHDGGPGSPVLVLDAETNLGEIVVRTQ</sequence>
<keyword evidence="2" id="KW-1003">Cell membrane</keyword>
<evidence type="ECO:0000256" key="6">
    <source>
        <dbReference type="SAM" id="MobiDB-lite"/>
    </source>
</evidence>
<feature type="region of interest" description="Disordered" evidence="6">
    <location>
        <begin position="1"/>
        <end position="45"/>
    </location>
</feature>
<evidence type="ECO:0000259" key="8">
    <source>
        <dbReference type="Pfam" id="PF04024"/>
    </source>
</evidence>
<keyword evidence="5 7" id="KW-0472">Membrane</keyword>
<evidence type="ECO:0000256" key="5">
    <source>
        <dbReference type="ARBA" id="ARBA00023136"/>
    </source>
</evidence>
<dbReference type="AlphaFoldDB" id="A0A6J6SFQ1"/>
<reference evidence="9" key="1">
    <citation type="submission" date="2020-05" db="EMBL/GenBank/DDBJ databases">
        <authorList>
            <person name="Chiriac C."/>
            <person name="Salcher M."/>
            <person name="Ghai R."/>
            <person name="Kavagutti S V."/>
        </authorList>
    </citation>
    <scope>NUCLEOTIDE SEQUENCE</scope>
</reference>
<feature type="transmembrane region" description="Helical" evidence="7">
    <location>
        <begin position="70"/>
        <end position="96"/>
    </location>
</feature>
<evidence type="ECO:0000256" key="4">
    <source>
        <dbReference type="ARBA" id="ARBA00022989"/>
    </source>
</evidence>
<feature type="transmembrane region" description="Helical" evidence="7">
    <location>
        <begin position="212"/>
        <end position="231"/>
    </location>
</feature>
<gene>
    <name evidence="9" type="ORF">UFOPK2761_00701</name>
</gene>
<keyword evidence="4 7" id="KW-1133">Transmembrane helix</keyword>
<dbReference type="InterPro" id="IPR007168">
    <property type="entry name" value="Phageshock_PspC_N"/>
</dbReference>
<evidence type="ECO:0000256" key="1">
    <source>
        <dbReference type="ARBA" id="ARBA00004162"/>
    </source>
</evidence>
<proteinExistence type="predicted"/>
<feature type="compositionally biased region" description="Low complexity" evidence="6">
    <location>
        <begin position="173"/>
        <end position="192"/>
    </location>
</feature>
<evidence type="ECO:0000256" key="2">
    <source>
        <dbReference type="ARBA" id="ARBA00022475"/>
    </source>
</evidence>
<keyword evidence="3 7" id="KW-0812">Transmembrane</keyword>
<evidence type="ECO:0000256" key="7">
    <source>
        <dbReference type="SAM" id="Phobius"/>
    </source>
</evidence>
<name>A0A6J6SFQ1_9ZZZZ</name>
<protein>
    <submittedName>
        <fullName evidence="9">Unannotated protein</fullName>
    </submittedName>
</protein>